<dbReference type="EMBL" id="CAUOFW020006936">
    <property type="protein sequence ID" value="CAK9176866.1"/>
    <property type="molecule type" value="Genomic_DNA"/>
</dbReference>
<dbReference type="Proteomes" id="UP001642360">
    <property type="component" value="Unassembled WGS sequence"/>
</dbReference>
<name>A0ABC8UD55_9AQUA</name>
<comment type="caution">
    <text evidence="3">The sequence shown here is derived from an EMBL/GenBank/DDBJ whole genome shotgun (WGS) entry which is preliminary data.</text>
</comment>
<evidence type="ECO:0000313" key="3">
    <source>
        <dbReference type="EMBL" id="CAK9176866.1"/>
    </source>
</evidence>
<evidence type="ECO:0000313" key="4">
    <source>
        <dbReference type="Proteomes" id="UP001642360"/>
    </source>
</evidence>
<feature type="compositionally biased region" description="Acidic residues" evidence="1">
    <location>
        <begin position="22"/>
        <end position="31"/>
    </location>
</feature>
<dbReference type="PANTHER" id="PTHR35704">
    <property type="entry name" value="OS02G0254600 PROTEIN"/>
    <property type="match status" value="1"/>
</dbReference>
<evidence type="ECO:0000313" key="2">
    <source>
        <dbReference type="EMBL" id="CAK9163068.1"/>
    </source>
</evidence>
<evidence type="ECO:0000256" key="1">
    <source>
        <dbReference type="SAM" id="MobiDB-lite"/>
    </source>
</evidence>
<dbReference type="PANTHER" id="PTHR35704:SF1">
    <property type="entry name" value="OS02G0254600 PROTEIN"/>
    <property type="match status" value="1"/>
</dbReference>
<organism evidence="3 4">
    <name type="scientific">Ilex paraguariensis</name>
    <name type="common">yerba mate</name>
    <dbReference type="NCBI Taxonomy" id="185542"/>
    <lineage>
        <taxon>Eukaryota</taxon>
        <taxon>Viridiplantae</taxon>
        <taxon>Streptophyta</taxon>
        <taxon>Embryophyta</taxon>
        <taxon>Tracheophyta</taxon>
        <taxon>Spermatophyta</taxon>
        <taxon>Magnoliopsida</taxon>
        <taxon>eudicotyledons</taxon>
        <taxon>Gunneridae</taxon>
        <taxon>Pentapetalae</taxon>
        <taxon>asterids</taxon>
        <taxon>campanulids</taxon>
        <taxon>Aquifoliales</taxon>
        <taxon>Aquifoliaceae</taxon>
        <taxon>Ilex</taxon>
    </lineage>
</organism>
<feature type="region of interest" description="Disordered" evidence="1">
    <location>
        <begin position="1"/>
        <end position="40"/>
    </location>
</feature>
<dbReference type="EMBL" id="CAUOFW020003948">
    <property type="protein sequence ID" value="CAK9163068.1"/>
    <property type="molecule type" value="Genomic_DNA"/>
</dbReference>
<reference evidence="3 4" key="1">
    <citation type="submission" date="2024-02" db="EMBL/GenBank/DDBJ databases">
        <authorList>
            <person name="Vignale AGUSTIN F."/>
            <person name="Sosa J E."/>
            <person name="Modenutti C."/>
        </authorList>
    </citation>
    <scope>NUCLEOTIDE SEQUENCE [LARGE SCALE GENOMIC DNA]</scope>
</reference>
<protein>
    <submittedName>
        <fullName evidence="3">Uncharacterized protein</fullName>
    </submittedName>
</protein>
<sequence length="108" mass="12520">MGNCIETCKNSQQVENQKQQNEEEEEEDEDKTAEFEKENGFQTSGTRIKIVLTKEELGWLLLQLKEKGGKRLEDVLEEIERSRSKVSGWKPSLESIMESPEVLEMDRS</sequence>
<dbReference type="AlphaFoldDB" id="A0ABC8UD55"/>
<keyword evidence="4" id="KW-1185">Reference proteome</keyword>
<gene>
    <name evidence="2" type="ORF">ILEXP_LOCUS32034</name>
    <name evidence="3" type="ORF">ILEXP_LOCUS46733</name>
</gene>
<accession>A0ABC8UD55</accession>
<proteinExistence type="predicted"/>